<feature type="non-terminal residue" evidence="1">
    <location>
        <position position="1"/>
    </location>
</feature>
<dbReference type="GO" id="GO:0003676">
    <property type="term" value="F:nucleic acid binding"/>
    <property type="evidence" value="ECO:0007669"/>
    <property type="project" value="InterPro"/>
</dbReference>
<proteinExistence type="predicted"/>
<reference evidence="1 2" key="1">
    <citation type="journal article" date="2014" name="Curr. Biol.">
        <title>The genome of the clonal raider ant Cerapachys biroi.</title>
        <authorList>
            <person name="Oxley P.R."/>
            <person name="Ji L."/>
            <person name="Fetter-Pruneda I."/>
            <person name="McKenzie S.K."/>
            <person name="Li C."/>
            <person name="Hu H."/>
            <person name="Zhang G."/>
            <person name="Kronauer D.J."/>
        </authorList>
    </citation>
    <scope>NUCLEOTIDE SEQUENCE [LARGE SCALE GENOMIC DNA]</scope>
</reference>
<dbReference type="OMA" id="ARHVIND"/>
<dbReference type="EMBL" id="KK107354">
    <property type="protein sequence ID" value="EZA52061.1"/>
    <property type="molecule type" value="Genomic_DNA"/>
</dbReference>
<gene>
    <name evidence="1" type="ORF">X777_09197</name>
</gene>
<accession>A0A026W8U9</accession>
<dbReference type="PANTHER" id="PTHR47326:SF1">
    <property type="entry name" value="HTH PSQ-TYPE DOMAIN-CONTAINING PROTEIN"/>
    <property type="match status" value="1"/>
</dbReference>
<dbReference type="InterPro" id="IPR036397">
    <property type="entry name" value="RNaseH_sf"/>
</dbReference>
<dbReference type="STRING" id="2015173.A0A026W8U9"/>
<evidence type="ECO:0000313" key="1">
    <source>
        <dbReference type="EMBL" id="EZA52061.1"/>
    </source>
</evidence>
<keyword evidence="2" id="KW-1185">Reference proteome</keyword>
<protein>
    <recommendedName>
        <fullName evidence="3">Histone-lysine N-methyltransferase SETMAR</fullName>
    </recommendedName>
</protein>
<evidence type="ECO:0000313" key="2">
    <source>
        <dbReference type="Proteomes" id="UP000053097"/>
    </source>
</evidence>
<sequence length="80" mass="9259">GHVYADFLDNILYQLLEDVPLKTRAVMWMQHDGCPSHFSLVARHVINDLYPGRWIGRGGPVAWPRRFPDLTPMDFFFGAE</sequence>
<dbReference type="Proteomes" id="UP000053097">
    <property type="component" value="Unassembled WGS sequence"/>
</dbReference>
<dbReference type="AlphaFoldDB" id="A0A026W8U9"/>
<dbReference type="Gene3D" id="3.30.420.10">
    <property type="entry name" value="Ribonuclease H-like superfamily/Ribonuclease H"/>
    <property type="match status" value="1"/>
</dbReference>
<dbReference type="PANTHER" id="PTHR47326">
    <property type="entry name" value="TRANSPOSABLE ELEMENT TC3 TRANSPOSASE-LIKE PROTEIN"/>
    <property type="match status" value="1"/>
</dbReference>
<evidence type="ECO:0008006" key="3">
    <source>
        <dbReference type="Google" id="ProtNLM"/>
    </source>
</evidence>
<name>A0A026W8U9_OOCBI</name>
<organism evidence="1 2">
    <name type="scientific">Ooceraea biroi</name>
    <name type="common">Clonal raider ant</name>
    <name type="synonym">Cerapachys biroi</name>
    <dbReference type="NCBI Taxonomy" id="2015173"/>
    <lineage>
        <taxon>Eukaryota</taxon>
        <taxon>Metazoa</taxon>
        <taxon>Ecdysozoa</taxon>
        <taxon>Arthropoda</taxon>
        <taxon>Hexapoda</taxon>
        <taxon>Insecta</taxon>
        <taxon>Pterygota</taxon>
        <taxon>Neoptera</taxon>
        <taxon>Endopterygota</taxon>
        <taxon>Hymenoptera</taxon>
        <taxon>Apocrita</taxon>
        <taxon>Aculeata</taxon>
        <taxon>Formicoidea</taxon>
        <taxon>Formicidae</taxon>
        <taxon>Dorylinae</taxon>
        <taxon>Ooceraea</taxon>
    </lineage>
</organism>